<keyword evidence="4" id="KW-1185">Reference proteome</keyword>
<dbReference type="Gene3D" id="1.10.10.10">
    <property type="entry name" value="Winged helix-like DNA-binding domain superfamily/Winged helix DNA-binding domain"/>
    <property type="match status" value="1"/>
</dbReference>
<evidence type="ECO:0000313" key="4">
    <source>
        <dbReference type="Proteomes" id="UP000327108"/>
    </source>
</evidence>
<feature type="domain" description="Plasmid replication protein C C-terminal" evidence="2">
    <location>
        <begin position="302"/>
        <end position="395"/>
    </location>
</feature>
<name>A0A5N1JW07_9HYPH</name>
<feature type="domain" description="Plasmid replication protein C N-terminal" evidence="1">
    <location>
        <begin position="26"/>
        <end position="185"/>
    </location>
</feature>
<dbReference type="CDD" id="cd00090">
    <property type="entry name" value="HTH_ARSR"/>
    <property type="match status" value="1"/>
</dbReference>
<evidence type="ECO:0000259" key="2">
    <source>
        <dbReference type="Pfam" id="PF11800"/>
    </source>
</evidence>
<proteinExistence type="predicted"/>
<dbReference type="EMBL" id="VYXQ01000012">
    <property type="protein sequence ID" value="KAA9367500.1"/>
    <property type="molecule type" value="Genomic_DNA"/>
</dbReference>
<dbReference type="InterPro" id="IPR047611">
    <property type="entry name" value="RepABC_RepC"/>
</dbReference>
<dbReference type="GO" id="GO:0006355">
    <property type="term" value="P:regulation of DNA-templated transcription"/>
    <property type="evidence" value="ECO:0007669"/>
    <property type="project" value="UniProtKB-ARBA"/>
</dbReference>
<dbReference type="InterPro" id="IPR036390">
    <property type="entry name" value="WH_DNA-bd_sf"/>
</dbReference>
<dbReference type="InterPro" id="IPR036388">
    <property type="entry name" value="WH-like_DNA-bd_sf"/>
</dbReference>
<dbReference type="NCBIfam" id="NF010396">
    <property type="entry name" value="PRK13824.1"/>
    <property type="match status" value="1"/>
</dbReference>
<dbReference type="InterPro" id="IPR021760">
    <property type="entry name" value="RepC_C"/>
</dbReference>
<dbReference type="NCBIfam" id="NF040974">
    <property type="entry name" value="RepABC_RepC"/>
    <property type="match status" value="1"/>
</dbReference>
<organism evidence="3 4">
    <name type="scientific">Ochrobactrum quorumnocens</name>
    <dbReference type="NCBI Taxonomy" id="271865"/>
    <lineage>
        <taxon>Bacteria</taxon>
        <taxon>Pseudomonadati</taxon>
        <taxon>Pseudomonadota</taxon>
        <taxon>Alphaproteobacteria</taxon>
        <taxon>Hyphomicrobiales</taxon>
        <taxon>Brucellaceae</taxon>
        <taxon>Brucella/Ochrobactrum group</taxon>
        <taxon>Ochrobactrum</taxon>
    </lineage>
</organism>
<dbReference type="Proteomes" id="UP000327108">
    <property type="component" value="Unassembled WGS sequence"/>
</dbReference>
<dbReference type="Pfam" id="PF11800">
    <property type="entry name" value="RP-C_C"/>
    <property type="match status" value="1"/>
</dbReference>
<accession>A0A5N1JW07</accession>
<dbReference type="InterPro" id="IPR011991">
    <property type="entry name" value="ArsR-like_HTH"/>
</dbReference>
<dbReference type="SUPFAM" id="SSF46785">
    <property type="entry name" value="Winged helix' DNA-binding domain"/>
    <property type="match status" value="1"/>
</dbReference>
<dbReference type="RefSeq" id="WP_151094011.1">
    <property type="nucleotide sequence ID" value="NZ_VYXQ01000012.1"/>
</dbReference>
<dbReference type="AlphaFoldDB" id="A0A5N1JW07"/>
<gene>
    <name evidence="3" type="ORF">F3W84_13950</name>
</gene>
<evidence type="ECO:0000313" key="3">
    <source>
        <dbReference type="EMBL" id="KAA9367500.1"/>
    </source>
</evidence>
<dbReference type="InterPro" id="IPR005090">
    <property type="entry name" value="RepC_N"/>
</dbReference>
<protein>
    <submittedName>
        <fullName evidence="3">Replication initiation protein RepC</fullName>
    </submittedName>
</protein>
<reference evidence="3 4" key="1">
    <citation type="submission" date="2019-09" db="EMBL/GenBank/DDBJ databases">
        <title>Biological control of the noxious weed angled onion (Allium triquetrum) thwarted by endophytic bacteria in Victoria, Australia.</title>
        <authorList>
            <person name="Tehranchian P."/>
            <person name="Adair R.J."/>
            <person name="Van T.H."/>
            <person name="Morrison P.D."/>
            <person name="Williams H."/>
            <person name="Lawrie A.C."/>
        </authorList>
    </citation>
    <scope>NUCLEOTIDE SEQUENCE [LARGE SCALE GENOMIC DNA]</scope>
    <source>
        <strain evidence="3 4">RPTAtOch1</strain>
    </source>
</reference>
<sequence length="409" mass="46265">MHIQENVTSTFRGRRASFAQMKIACQKIPPAGTVNRWVVYKHLCIAKATFGINDRCLAVLNALLSFYPENELSARNGLVVFPSNRQLALRAHGMPESTLRRHLASLLDAGLIIRRDSPNGKRYAHKTEAGEIEEAFGFSVAPLLERASEIAKVAETIVTEAKHLKRTRERLTLCRRDCLQLLDTIEMLEQRDVRRAYHDQYRVIVDRIPRRAAVEQLDAIFTELSFLRQEIANCMNFKDDAEELSVNHAQIERQHNESKPESLFKDNKENLFDLKEEPAQSSRPMPGLSQAKAGLQNVDVSLDLVLRCCPDIHDYATTPIRSWRELSDACRVVSSFLGIAESAYREAQLCLGQERTAAIIAWLLQRIAKIQSAGGYLRFLLNKARIGDLSVSNLLLVDPVKQMQTAMSQ</sequence>
<dbReference type="Pfam" id="PF03428">
    <property type="entry name" value="RP-C"/>
    <property type="match status" value="1"/>
</dbReference>
<comment type="caution">
    <text evidence="3">The sequence shown here is derived from an EMBL/GenBank/DDBJ whole genome shotgun (WGS) entry which is preliminary data.</text>
</comment>
<evidence type="ECO:0000259" key="1">
    <source>
        <dbReference type="Pfam" id="PF03428"/>
    </source>
</evidence>